<evidence type="ECO:0000256" key="2">
    <source>
        <dbReference type="ARBA" id="ARBA00022723"/>
    </source>
</evidence>
<dbReference type="InterPro" id="IPR029052">
    <property type="entry name" value="Metallo-depent_PP-like"/>
</dbReference>
<keyword evidence="7" id="KW-1185">Reference proteome</keyword>
<dbReference type="GO" id="GO:0004722">
    <property type="term" value="F:protein serine/threonine phosphatase activity"/>
    <property type="evidence" value="ECO:0007669"/>
    <property type="project" value="UniProtKB-EC"/>
</dbReference>
<dbReference type="PANTHER" id="PTHR11668">
    <property type="entry name" value="SERINE/THREONINE PROTEIN PHOSPHATASE"/>
    <property type="match status" value="1"/>
</dbReference>
<sequence>MVFFCDLLWSNPFKDVKGWGMNDRGVSYTFGAKIVTGFLQKHDVDHGLSKNQNIDNQFFPNGGSTRDGP</sequence>
<keyword evidence="3" id="KW-0378">Hydrolase</keyword>
<evidence type="ECO:0000313" key="7">
    <source>
        <dbReference type="Proteomes" id="UP000243975"/>
    </source>
</evidence>
<dbReference type="SUPFAM" id="SSF56300">
    <property type="entry name" value="Metallo-dependent phosphatases"/>
    <property type="match status" value="1"/>
</dbReference>
<keyword evidence="4" id="KW-0904">Protein phosphatase</keyword>
<organism evidence="6 7">
    <name type="scientific">Cynara cardunculus var. scolymus</name>
    <name type="common">Globe artichoke</name>
    <name type="synonym">Cynara scolymus</name>
    <dbReference type="NCBI Taxonomy" id="59895"/>
    <lineage>
        <taxon>Eukaryota</taxon>
        <taxon>Viridiplantae</taxon>
        <taxon>Streptophyta</taxon>
        <taxon>Embryophyta</taxon>
        <taxon>Tracheophyta</taxon>
        <taxon>Spermatophyta</taxon>
        <taxon>Magnoliopsida</taxon>
        <taxon>eudicotyledons</taxon>
        <taxon>Gunneridae</taxon>
        <taxon>Pentapetalae</taxon>
        <taxon>asterids</taxon>
        <taxon>campanulids</taxon>
        <taxon>Asterales</taxon>
        <taxon>Asteraceae</taxon>
        <taxon>Carduoideae</taxon>
        <taxon>Cardueae</taxon>
        <taxon>Carduinae</taxon>
        <taxon>Cynara</taxon>
    </lineage>
</organism>
<accession>A0A103D5G0</accession>
<dbReference type="Gramene" id="KVD98130">
    <property type="protein sequence ID" value="KVD98130"/>
    <property type="gene ID" value="Ccrd_024212"/>
</dbReference>
<dbReference type="STRING" id="59895.A0A103D5G0"/>
<dbReference type="AlphaFoldDB" id="A0A103D5G0"/>
<dbReference type="GO" id="GO:0005737">
    <property type="term" value="C:cytoplasm"/>
    <property type="evidence" value="ECO:0007669"/>
    <property type="project" value="TreeGrafter"/>
</dbReference>
<protein>
    <recommendedName>
        <fullName evidence="1">protein-serine/threonine phosphatase</fullName>
        <ecNumber evidence="1">3.1.3.16</ecNumber>
    </recommendedName>
</protein>
<gene>
    <name evidence="6" type="ORF">Ccrd_024212</name>
</gene>
<keyword evidence="5" id="KW-0464">Manganese</keyword>
<evidence type="ECO:0000256" key="5">
    <source>
        <dbReference type="ARBA" id="ARBA00023211"/>
    </source>
</evidence>
<dbReference type="EMBL" id="LEKV01012160">
    <property type="protein sequence ID" value="KVD98130.1"/>
    <property type="molecule type" value="Genomic_DNA"/>
</dbReference>
<evidence type="ECO:0000313" key="6">
    <source>
        <dbReference type="EMBL" id="KVD98130.1"/>
    </source>
</evidence>
<keyword evidence="2" id="KW-0479">Metal-binding</keyword>
<comment type="caution">
    <text evidence="6">The sequence shown here is derived from an EMBL/GenBank/DDBJ whole genome shotgun (WGS) entry which is preliminary data.</text>
</comment>
<dbReference type="GO" id="GO:0046872">
    <property type="term" value="F:metal ion binding"/>
    <property type="evidence" value="ECO:0007669"/>
    <property type="project" value="UniProtKB-KW"/>
</dbReference>
<reference evidence="6 7" key="1">
    <citation type="journal article" date="2016" name="Sci. Rep.">
        <title>The genome sequence of the outbreeding globe artichoke constructed de novo incorporating a phase-aware low-pass sequencing strategy of F1 progeny.</title>
        <authorList>
            <person name="Scaglione D."/>
            <person name="Reyes-Chin-Wo S."/>
            <person name="Acquadro A."/>
            <person name="Froenicke L."/>
            <person name="Portis E."/>
            <person name="Beitel C."/>
            <person name="Tirone M."/>
            <person name="Mauro R."/>
            <person name="Lo Monaco A."/>
            <person name="Mauromicale G."/>
            <person name="Faccioli P."/>
            <person name="Cattivelli L."/>
            <person name="Rieseberg L."/>
            <person name="Michelmore R."/>
            <person name="Lanteri S."/>
        </authorList>
    </citation>
    <scope>NUCLEOTIDE SEQUENCE [LARGE SCALE GENOMIC DNA]</scope>
    <source>
        <strain evidence="6">2C</strain>
    </source>
</reference>
<dbReference type="InterPro" id="IPR050341">
    <property type="entry name" value="PP1_catalytic_subunit"/>
</dbReference>
<dbReference type="PANTHER" id="PTHR11668:SF300">
    <property type="entry name" value="SERINE_THREONINE-PROTEIN PHOSPHATASE"/>
    <property type="match status" value="1"/>
</dbReference>
<dbReference type="GO" id="GO:0005634">
    <property type="term" value="C:nucleus"/>
    <property type="evidence" value="ECO:0007669"/>
    <property type="project" value="TreeGrafter"/>
</dbReference>
<dbReference type="Gene3D" id="3.60.21.10">
    <property type="match status" value="1"/>
</dbReference>
<name>A0A103D5G0_CYNCS</name>
<dbReference type="EC" id="3.1.3.16" evidence="1"/>
<evidence type="ECO:0000256" key="4">
    <source>
        <dbReference type="ARBA" id="ARBA00022912"/>
    </source>
</evidence>
<evidence type="ECO:0000256" key="1">
    <source>
        <dbReference type="ARBA" id="ARBA00013081"/>
    </source>
</evidence>
<dbReference type="Proteomes" id="UP000243975">
    <property type="component" value="Unassembled WGS sequence"/>
</dbReference>
<evidence type="ECO:0000256" key="3">
    <source>
        <dbReference type="ARBA" id="ARBA00022801"/>
    </source>
</evidence>
<proteinExistence type="predicted"/>